<dbReference type="InterPro" id="IPR003399">
    <property type="entry name" value="Mce/MlaD"/>
</dbReference>
<keyword evidence="5" id="KW-1185">Reference proteome</keyword>
<dbReference type="NCBIfam" id="TIGR00996">
    <property type="entry name" value="Mtu_fam_mce"/>
    <property type="match status" value="1"/>
</dbReference>
<reference evidence="4 5" key="1">
    <citation type="submission" date="2020-07" db="EMBL/GenBank/DDBJ databases">
        <title>Sequencing the genomes of 1000 actinobacteria strains.</title>
        <authorList>
            <person name="Klenk H.-P."/>
        </authorList>
    </citation>
    <scope>NUCLEOTIDE SEQUENCE [LARGE SCALE GENOMIC DNA]</scope>
    <source>
        <strain evidence="4 5">DSM 26487</strain>
    </source>
</reference>
<protein>
    <submittedName>
        <fullName evidence="4">Virulence factor Mce-like protein</fullName>
    </submittedName>
</protein>
<evidence type="ECO:0000259" key="3">
    <source>
        <dbReference type="Pfam" id="PF11887"/>
    </source>
</evidence>
<feature type="domain" description="Mammalian cell entry C-terminal" evidence="3">
    <location>
        <begin position="114"/>
        <end position="298"/>
    </location>
</feature>
<dbReference type="InterPro" id="IPR024516">
    <property type="entry name" value="Mce_C"/>
</dbReference>
<proteinExistence type="predicted"/>
<dbReference type="Pfam" id="PF11887">
    <property type="entry name" value="Mce4_CUP1"/>
    <property type="match status" value="1"/>
</dbReference>
<dbReference type="GO" id="GO:0005576">
    <property type="term" value="C:extracellular region"/>
    <property type="evidence" value="ECO:0007669"/>
    <property type="project" value="TreeGrafter"/>
</dbReference>
<dbReference type="EMBL" id="JACBZR010000001">
    <property type="protein sequence ID" value="NYI79699.1"/>
    <property type="molecule type" value="Genomic_DNA"/>
</dbReference>
<dbReference type="Proteomes" id="UP000564496">
    <property type="component" value="Unassembled WGS sequence"/>
</dbReference>
<dbReference type="InterPro" id="IPR005693">
    <property type="entry name" value="Mce"/>
</dbReference>
<evidence type="ECO:0000313" key="5">
    <source>
        <dbReference type="Proteomes" id="UP000564496"/>
    </source>
</evidence>
<sequence>MRLRRFISGFLVVAVVGVIGWAAAYGVREGGKGTTFSALFEASVGLYPGSDVQILGVPVGKVTSVTPVGEHVKVSMTLDPGQTAAADTEAVIVAPTLVSDRFVQLTEPYVDGPELRGGTVIEETAVPVEIDDLYASLTETGKQLGPDGANQNGALSRFLEVIAANLDGQGADINQVIREGADASATLADVDQDFFATVENLDTFNKTLLEHDDGVEDANRRFAQVTEYLAEDRDDLASAVSNLGEALALLESFIEDNRGVMQTSVENLHGPTQVLVDQNESLEEAVATIPQVLQKFVNAYDPGSNTLVGRTNLNELSVWSGDGLTGQTSEDAPPVLLPGVGSAAGEEQ</sequence>
<comment type="caution">
    <text evidence="4">The sequence shown here is derived from an EMBL/GenBank/DDBJ whole genome shotgun (WGS) entry which is preliminary data.</text>
</comment>
<dbReference type="Pfam" id="PF02470">
    <property type="entry name" value="MlaD"/>
    <property type="match status" value="1"/>
</dbReference>
<feature type="region of interest" description="Disordered" evidence="1">
    <location>
        <begin position="322"/>
        <end position="348"/>
    </location>
</feature>
<accession>A0A7Z0ITZ7</accession>
<dbReference type="RefSeq" id="WP_179659975.1">
    <property type="nucleotide sequence ID" value="NZ_JACBZR010000001.1"/>
</dbReference>
<organism evidence="4 5">
    <name type="scientific">Nocardioides panzhihuensis</name>
    <dbReference type="NCBI Taxonomy" id="860243"/>
    <lineage>
        <taxon>Bacteria</taxon>
        <taxon>Bacillati</taxon>
        <taxon>Actinomycetota</taxon>
        <taxon>Actinomycetes</taxon>
        <taxon>Propionibacteriales</taxon>
        <taxon>Nocardioidaceae</taxon>
        <taxon>Nocardioides</taxon>
    </lineage>
</organism>
<evidence type="ECO:0000256" key="1">
    <source>
        <dbReference type="SAM" id="MobiDB-lite"/>
    </source>
</evidence>
<dbReference type="PANTHER" id="PTHR33371">
    <property type="entry name" value="INTERMEMBRANE PHOSPHOLIPID TRANSPORT SYSTEM BINDING PROTEIN MLAD-RELATED"/>
    <property type="match status" value="1"/>
</dbReference>
<name>A0A7Z0ITZ7_9ACTN</name>
<gene>
    <name evidence="4" type="ORF">BJ988_004347</name>
</gene>
<dbReference type="InterPro" id="IPR052336">
    <property type="entry name" value="MlaD_Phospholipid_Transporter"/>
</dbReference>
<evidence type="ECO:0000259" key="2">
    <source>
        <dbReference type="Pfam" id="PF02470"/>
    </source>
</evidence>
<dbReference type="PANTHER" id="PTHR33371:SF4">
    <property type="entry name" value="INTERMEMBRANE PHOSPHOLIPID TRANSPORT SYSTEM BINDING PROTEIN MLAD"/>
    <property type="match status" value="1"/>
</dbReference>
<evidence type="ECO:0000313" key="4">
    <source>
        <dbReference type="EMBL" id="NYI79699.1"/>
    </source>
</evidence>
<feature type="domain" description="Mce/MlaD" evidence="2">
    <location>
        <begin position="33"/>
        <end position="107"/>
    </location>
</feature>
<dbReference type="AlphaFoldDB" id="A0A7Z0ITZ7"/>